<dbReference type="InterPro" id="IPR032758">
    <property type="entry name" value="MqsA/HigA-2"/>
</dbReference>
<keyword evidence="2" id="KW-0238">DNA-binding</keyword>
<keyword evidence="1" id="KW-0805">Transcription regulation</keyword>
<keyword evidence="3" id="KW-0804">Transcription</keyword>
<organism evidence="5 6">
    <name type="scientific">Paracoccus fontiphilus</name>
    <dbReference type="NCBI Taxonomy" id="1815556"/>
    <lineage>
        <taxon>Bacteria</taxon>
        <taxon>Pseudomonadati</taxon>
        <taxon>Pseudomonadota</taxon>
        <taxon>Alphaproteobacteria</taxon>
        <taxon>Rhodobacterales</taxon>
        <taxon>Paracoccaceae</taxon>
        <taxon>Paracoccus</taxon>
    </lineage>
</organism>
<comment type="caution">
    <text evidence="5">The sequence shown here is derived from an EMBL/GenBank/DDBJ whole genome shotgun (WGS) entry which is preliminary data.</text>
</comment>
<evidence type="ECO:0000313" key="6">
    <source>
        <dbReference type="Proteomes" id="UP001595557"/>
    </source>
</evidence>
<evidence type="ECO:0000259" key="4">
    <source>
        <dbReference type="PROSITE" id="PS50943"/>
    </source>
</evidence>
<dbReference type="CDD" id="cd00093">
    <property type="entry name" value="HTH_XRE"/>
    <property type="match status" value="1"/>
</dbReference>
<proteinExistence type="predicted"/>
<accession>A0ABV7IK92</accession>
<dbReference type="InterPro" id="IPR001387">
    <property type="entry name" value="Cro/C1-type_HTH"/>
</dbReference>
<dbReference type="InterPro" id="IPR052359">
    <property type="entry name" value="HTH-type_reg/antitoxin"/>
</dbReference>
<evidence type="ECO:0000256" key="1">
    <source>
        <dbReference type="ARBA" id="ARBA00023015"/>
    </source>
</evidence>
<keyword evidence="6" id="KW-1185">Reference proteome</keyword>
<dbReference type="PANTHER" id="PTHR36511:SF4">
    <property type="entry name" value="ANTITOXIN MQSA"/>
    <property type="match status" value="1"/>
</dbReference>
<dbReference type="EMBL" id="JBHRTE010000074">
    <property type="protein sequence ID" value="MFC3169580.1"/>
    <property type="molecule type" value="Genomic_DNA"/>
</dbReference>
<dbReference type="PROSITE" id="PS50943">
    <property type="entry name" value="HTH_CROC1"/>
    <property type="match status" value="1"/>
</dbReference>
<evidence type="ECO:0000256" key="3">
    <source>
        <dbReference type="ARBA" id="ARBA00023163"/>
    </source>
</evidence>
<name>A0ABV7IK92_9RHOB</name>
<dbReference type="Pfam" id="PF15731">
    <property type="entry name" value="MqsA_antitoxin"/>
    <property type="match status" value="1"/>
</dbReference>
<evidence type="ECO:0000313" key="5">
    <source>
        <dbReference type="EMBL" id="MFC3169580.1"/>
    </source>
</evidence>
<dbReference type="RefSeq" id="WP_377707269.1">
    <property type="nucleotide sequence ID" value="NZ_JBHRTE010000074.1"/>
</dbReference>
<protein>
    <submittedName>
        <fullName evidence="5">Helix-turn-helix domain-containing protein</fullName>
    </submittedName>
</protein>
<evidence type="ECO:0000256" key="2">
    <source>
        <dbReference type="ARBA" id="ARBA00023125"/>
    </source>
</evidence>
<gene>
    <name evidence="5" type="ORF">ACFOD7_16130</name>
</gene>
<dbReference type="Gene3D" id="1.10.260.40">
    <property type="entry name" value="lambda repressor-like DNA-binding domains"/>
    <property type="match status" value="1"/>
</dbReference>
<dbReference type="Proteomes" id="UP001595557">
    <property type="component" value="Unassembled WGS sequence"/>
</dbReference>
<feature type="domain" description="HTH cro/C1-type" evidence="4">
    <location>
        <begin position="108"/>
        <end position="144"/>
    </location>
</feature>
<reference evidence="6" key="1">
    <citation type="journal article" date="2019" name="Int. J. Syst. Evol. Microbiol.">
        <title>The Global Catalogue of Microorganisms (GCM) 10K type strain sequencing project: providing services to taxonomists for standard genome sequencing and annotation.</title>
        <authorList>
            <consortium name="The Broad Institute Genomics Platform"/>
            <consortium name="The Broad Institute Genome Sequencing Center for Infectious Disease"/>
            <person name="Wu L."/>
            <person name="Ma J."/>
        </authorList>
    </citation>
    <scope>NUCLEOTIDE SEQUENCE [LARGE SCALE GENOMIC DNA]</scope>
    <source>
        <strain evidence="6">KCTC 52239</strain>
    </source>
</reference>
<dbReference type="InterPro" id="IPR010982">
    <property type="entry name" value="Lambda_DNA-bd_dom_sf"/>
</dbReference>
<dbReference type="SUPFAM" id="SSF47413">
    <property type="entry name" value="lambda repressor-like DNA-binding domains"/>
    <property type="match status" value="1"/>
</dbReference>
<dbReference type="PANTHER" id="PTHR36511">
    <property type="entry name" value="MERR FAMILY BACTERIAL REGULATORY PROTEIN"/>
    <property type="match status" value="1"/>
</dbReference>
<sequence length="168" mass="18210">MTNSLLKEVAGRLGPVQDVSQNQSGSKEHLVLHATKNDAPVIAVKAALVLAECGISLLKAKRAIETVLEGGEATLILPKVGSKQKLTSELRAAGIEAFVATPPKTYSVKGLRQRLKLTQEEFAVIYGVDLRTLQNYESGARKPDRTAIGYFKLIEKAPEVVKQLRFSA</sequence>